<reference evidence="4" key="1">
    <citation type="journal article" date="2019" name="Int. J. Syst. Evol. Microbiol.">
        <title>The Global Catalogue of Microorganisms (GCM) 10K type strain sequencing project: providing services to taxonomists for standard genome sequencing and annotation.</title>
        <authorList>
            <consortium name="The Broad Institute Genomics Platform"/>
            <consortium name="The Broad Institute Genome Sequencing Center for Infectious Disease"/>
            <person name="Wu L."/>
            <person name="Ma J."/>
        </authorList>
    </citation>
    <scope>NUCLEOTIDE SEQUENCE [LARGE SCALE GENOMIC DNA]</scope>
    <source>
        <strain evidence="4">CGMCC 1.12923</strain>
    </source>
</reference>
<feature type="signal peptide" evidence="2">
    <location>
        <begin position="1"/>
        <end position="25"/>
    </location>
</feature>
<proteinExistence type="predicted"/>
<dbReference type="Pfam" id="PF13414">
    <property type="entry name" value="TPR_11"/>
    <property type="match status" value="1"/>
</dbReference>
<dbReference type="SUPFAM" id="SSF48452">
    <property type="entry name" value="TPR-like"/>
    <property type="match status" value="1"/>
</dbReference>
<dbReference type="PROSITE" id="PS50005">
    <property type="entry name" value="TPR"/>
    <property type="match status" value="1"/>
</dbReference>
<evidence type="ECO:0008006" key="5">
    <source>
        <dbReference type="Google" id="ProtNLM"/>
    </source>
</evidence>
<dbReference type="InterPro" id="IPR011990">
    <property type="entry name" value="TPR-like_helical_dom_sf"/>
</dbReference>
<dbReference type="Pfam" id="PF00515">
    <property type="entry name" value="TPR_1"/>
    <property type="match status" value="1"/>
</dbReference>
<keyword evidence="1" id="KW-0802">TPR repeat</keyword>
<evidence type="ECO:0000256" key="2">
    <source>
        <dbReference type="SAM" id="SignalP"/>
    </source>
</evidence>
<evidence type="ECO:0000256" key="1">
    <source>
        <dbReference type="PROSITE-ProRule" id="PRU00339"/>
    </source>
</evidence>
<dbReference type="Gene3D" id="1.25.40.10">
    <property type="entry name" value="Tetratricopeptide repeat domain"/>
    <property type="match status" value="2"/>
</dbReference>
<name>A0ABQ1QXP4_9ALTE</name>
<protein>
    <recommendedName>
        <fullName evidence="5">Tetratricopeptide repeat protein</fullName>
    </recommendedName>
</protein>
<feature type="chain" id="PRO_5045709053" description="Tetratricopeptide repeat protein" evidence="2">
    <location>
        <begin position="26"/>
        <end position="390"/>
    </location>
</feature>
<evidence type="ECO:0000313" key="3">
    <source>
        <dbReference type="EMBL" id="GGD48960.1"/>
    </source>
</evidence>
<evidence type="ECO:0000313" key="4">
    <source>
        <dbReference type="Proteomes" id="UP000614272"/>
    </source>
</evidence>
<dbReference type="PANTHER" id="PTHR12558:SF13">
    <property type="entry name" value="CELL DIVISION CYCLE PROTEIN 27 HOMOLOG"/>
    <property type="match status" value="1"/>
</dbReference>
<dbReference type="PROSITE" id="PS51257">
    <property type="entry name" value="PROKAR_LIPOPROTEIN"/>
    <property type="match status" value="1"/>
</dbReference>
<sequence length="390" mass="45230">MMLRFAMQKWMIPAVLLSLILSGCASQTQQVVVNPQTHLADELFDGYQNIEIEPEAEVFGLSLAMRSFVDKQILRIDDPKARIRSLIKGIFDRSHMNLLYDSRANTTAAQTFENGIANCLSMSIMTYAMADYANLDVRFQDVDIPEFWTFAQGYSMLNGHINLKILPRNEHNTTYIRKGGLEVDFDPQGYRVKFPTEEIDKQLILAMFYNNKAADYLVDEDYPAAYAYLRAAAVTAPELSEIWVNMGVLYRLNGELQRAEQAYQQAITLNASQTAQENLAHLYNLTGRHQMAEEILARIERRRLSNPFYHYLLAEQAFEQAHWRQAIDSYRRALALDKSKHEFYYGLAKTYYQMGDLSATERYLKMAKRRSLFHQDEQRYQSKLNLLTRI</sequence>
<gene>
    <name evidence="3" type="ORF">GCM10011357_01180</name>
</gene>
<accession>A0ABQ1QXP4</accession>
<comment type="caution">
    <text evidence="3">The sequence shown here is derived from an EMBL/GenBank/DDBJ whole genome shotgun (WGS) entry which is preliminary data.</text>
</comment>
<dbReference type="InterPro" id="IPR019734">
    <property type="entry name" value="TPR_rpt"/>
</dbReference>
<organism evidence="3 4">
    <name type="scientific">Lacimicrobium alkaliphilum</name>
    <dbReference type="NCBI Taxonomy" id="1526571"/>
    <lineage>
        <taxon>Bacteria</taxon>
        <taxon>Pseudomonadati</taxon>
        <taxon>Pseudomonadota</taxon>
        <taxon>Gammaproteobacteria</taxon>
        <taxon>Alteromonadales</taxon>
        <taxon>Alteromonadaceae</taxon>
        <taxon>Lacimicrobium</taxon>
    </lineage>
</organism>
<dbReference type="Proteomes" id="UP000614272">
    <property type="component" value="Unassembled WGS sequence"/>
</dbReference>
<keyword evidence="2" id="KW-0732">Signal</keyword>
<dbReference type="SMART" id="SM00028">
    <property type="entry name" value="TPR"/>
    <property type="match status" value="4"/>
</dbReference>
<dbReference type="PANTHER" id="PTHR12558">
    <property type="entry name" value="CELL DIVISION CYCLE 16,23,27"/>
    <property type="match status" value="1"/>
</dbReference>
<feature type="repeat" description="TPR" evidence="1">
    <location>
        <begin position="240"/>
        <end position="273"/>
    </location>
</feature>
<keyword evidence="4" id="KW-1185">Reference proteome</keyword>
<dbReference type="EMBL" id="BMGJ01000001">
    <property type="protein sequence ID" value="GGD48960.1"/>
    <property type="molecule type" value="Genomic_DNA"/>
</dbReference>